<keyword evidence="4 6" id="KW-0238">DNA-binding</keyword>
<accession>A0A2G1XN43</accession>
<dbReference type="SMART" id="SM01043">
    <property type="entry name" value="BTAD"/>
    <property type="match status" value="1"/>
</dbReference>
<dbReference type="SMART" id="SM00862">
    <property type="entry name" value="Trans_reg_C"/>
    <property type="match status" value="1"/>
</dbReference>
<keyword evidence="5" id="KW-0804">Transcription</keyword>
<name>A0A2G1XN43_STRCJ</name>
<dbReference type="Gene3D" id="3.40.50.300">
    <property type="entry name" value="P-loop containing nucleotide triphosphate hydrolases"/>
    <property type="match status" value="1"/>
</dbReference>
<dbReference type="PRINTS" id="PR00364">
    <property type="entry name" value="DISEASERSIST"/>
</dbReference>
<dbReference type="PROSITE" id="PS51755">
    <property type="entry name" value="OMPR_PHOB"/>
    <property type="match status" value="1"/>
</dbReference>
<dbReference type="InterPro" id="IPR005158">
    <property type="entry name" value="BTAD"/>
</dbReference>
<sequence length="924" mass="97588">MEFRVLGTVAVVTERGEALPLGPAKRRSLLAMLLLHPNAAVPVDRLTEALWDEEPPRHSRTVLQGHVSRLRALFADHGAPAHGVELVTQGPAYLLRLPEALLDAHRFEELLQRARVRHEPREAVATLQAALGLWRGPAFAGTVQSPLLETAAHGLEELRLAAVEELARAHGRLGEDDAAAAVLRTEAVAHPLRESLIAALMLALSRAGRQSDALDWFHRTRRLLADQLGINPGAVLTGAYTALLRADAPEGTPASCEPRERKEAVAPAAAVPARPAPQLLPRRPRGFTGREDELAALDRATSSVPAALAVITGSAGVGKTALAVHWAHRRHADFPDGRLFADLCGYSPVPARGTTAVLREFLLALGVPAEGMPGSPEAMGARYRELTAGRRMLVVLDNARDSEQVRPLLPDGEDCVTLVTSRDRLGGLVASDAARPVPLTELPTAQSTVLLTAVLGADLVEAEPEAAARLAELCDGLPLALRVAAARLATGPHRGLAAFAGELADEQNRLDLLKAGDTGVAAALGLSVQHLPEQARRMFHRLGPHTGAALDVCTAAALADCPPRQAAVALDQLADAQLVVETGPQSYVLHDLVRLYARTLTPGHDSGGLLRLLDHWIHTLLAASAAAEPGSQPCCTVPPGVRPSAAIRTFTDRTSALAWYSAERSTLGGAVAAATAAGLHDRAWRLVLLQWPLIVWQVRDGWVPLLEQGLVSAEHDGDLGAQSRARALLGWVLAEEGRPREALVQLECAPELAARAGDTGGEAVARINLAVALARHGERERPRDLLVRALALAERAGLTETVTLAHQHLTHHLLAVGASAEAAVHAARGLALAAPPAAAPRRVVLRTLYGEVLAARGRTGDAVRELDDAIREARAHGYEEGETVARSVLATLGAHRAPARDGAGADGLLPVGAAGPRGNGRLNR</sequence>
<evidence type="ECO:0000259" key="8">
    <source>
        <dbReference type="PROSITE" id="PS51755"/>
    </source>
</evidence>
<dbReference type="OrthoDB" id="581105at2"/>
<feature type="DNA-binding region" description="OmpR/PhoB-type" evidence="6">
    <location>
        <begin position="1"/>
        <end position="97"/>
    </location>
</feature>
<dbReference type="InterPro" id="IPR016032">
    <property type="entry name" value="Sig_transdc_resp-reg_C-effctor"/>
</dbReference>
<evidence type="ECO:0000256" key="6">
    <source>
        <dbReference type="PROSITE-ProRule" id="PRU01091"/>
    </source>
</evidence>
<dbReference type="CDD" id="cd15831">
    <property type="entry name" value="BTAD"/>
    <property type="match status" value="1"/>
</dbReference>
<feature type="compositionally biased region" description="Low complexity" evidence="7">
    <location>
        <begin position="900"/>
        <end position="910"/>
    </location>
</feature>
<keyword evidence="10" id="KW-1185">Reference proteome</keyword>
<dbReference type="Pfam" id="PF03704">
    <property type="entry name" value="BTAD"/>
    <property type="match status" value="1"/>
</dbReference>
<dbReference type="PANTHER" id="PTHR35807:SF1">
    <property type="entry name" value="TRANSCRIPTIONAL REGULATOR REDD"/>
    <property type="match status" value="1"/>
</dbReference>
<dbReference type="PANTHER" id="PTHR35807">
    <property type="entry name" value="TRANSCRIPTIONAL REGULATOR REDD-RELATED"/>
    <property type="match status" value="1"/>
</dbReference>
<evidence type="ECO:0000256" key="3">
    <source>
        <dbReference type="ARBA" id="ARBA00023015"/>
    </source>
</evidence>
<dbReference type="Proteomes" id="UP000222531">
    <property type="component" value="Unassembled WGS sequence"/>
</dbReference>
<comment type="similarity">
    <text evidence="1">Belongs to the AfsR/DnrI/RedD regulatory family.</text>
</comment>
<dbReference type="GO" id="GO:0006355">
    <property type="term" value="P:regulation of DNA-templated transcription"/>
    <property type="evidence" value="ECO:0007669"/>
    <property type="project" value="InterPro"/>
</dbReference>
<evidence type="ECO:0000313" key="9">
    <source>
        <dbReference type="EMBL" id="PHQ52667.1"/>
    </source>
</evidence>
<evidence type="ECO:0000313" key="10">
    <source>
        <dbReference type="Proteomes" id="UP000222531"/>
    </source>
</evidence>
<evidence type="ECO:0000256" key="1">
    <source>
        <dbReference type="ARBA" id="ARBA00005820"/>
    </source>
</evidence>
<keyword evidence="3" id="KW-0805">Transcription regulation</keyword>
<dbReference type="Gene3D" id="1.10.10.10">
    <property type="entry name" value="Winged helix-like DNA-binding domain superfamily/Winged helix DNA-binding domain"/>
    <property type="match status" value="1"/>
</dbReference>
<dbReference type="InterPro" id="IPR051677">
    <property type="entry name" value="AfsR-DnrI-RedD_regulator"/>
</dbReference>
<dbReference type="GO" id="GO:0000160">
    <property type="term" value="P:phosphorelay signal transduction system"/>
    <property type="evidence" value="ECO:0007669"/>
    <property type="project" value="UniProtKB-KW"/>
</dbReference>
<dbReference type="InterPro" id="IPR011990">
    <property type="entry name" value="TPR-like_helical_dom_sf"/>
</dbReference>
<reference evidence="9 10" key="1">
    <citation type="journal article" date="2017" name="Biochemistry">
        <title>Identification of the Biosynthetic Pathway for the Antibiotic Bicyclomycin.</title>
        <authorList>
            <person name="Patteson J."/>
            <person name="Cai W."/>
            <person name="Johnson R.A."/>
            <person name="Santa Maria K."/>
            <person name="Li B."/>
        </authorList>
    </citation>
    <scope>NUCLEOTIDE SEQUENCE [LARGE SCALE GENOMIC DNA]</scope>
    <source>
        <strain evidence="9 10">ATCC 21532</strain>
    </source>
</reference>
<dbReference type="AlphaFoldDB" id="A0A2G1XN43"/>
<keyword evidence="2" id="KW-0902">Two-component regulatory system</keyword>
<evidence type="ECO:0000256" key="7">
    <source>
        <dbReference type="SAM" id="MobiDB-lite"/>
    </source>
</evidence>
<gene>
    <name evidence="9" type="ORF">BLA24_06065</name>
</gene>
<dbReference type="Pfam" id="PF00486">
    <property type="entry name" value="Trans_reg_C"/>
    <property type="match status" value="1"/>
</dbReference>
<dbReference type="GO" id="GO:0003677">
    <property type="term" value="F:DNA binding"/>
    <property type="evidence" value="ECO:0007669"/>
    <property type="project" value="UniProtKB-UniRule"/>
</dbReference>
<feature type="domain" description="OmpR/PhoB-type" evidence="8">
    <location>
        <begin position="1"/>
        <end position="97"/>
    </location>
</feature>
<proteinExistence type="inferred from homology"/>
<dbReference type="InterPro" id="IPR001867">
    <property type="entry name" value="OmpR/PhoB-type_DNA-bd"/>
</dbReference>
<dbReference type="InterPro" id="IPR027417">
    <property type="entry name" value="P-loop_NTPase"/>
</dbReference>
<protein>
    <submittedName>
        <fullName evidence="9">AfsR family transcriptional regulator</fullName>
    </submittedName>
</protein>
<dbReference type="SUPFAM" id="SSF52540">
    <property type="entry name" value="P-loop containing nucleoside triphosphate hydrolases"/>
    <property type="match status" value="1"/>
</dbReference>
<dbReference type="SUPFAM" id="SSF46894">
    <property type="entry name" value="C-terminal effector domain of the bipartite response regulators"/>
    <property type="match status" value="1"/>
</dbReference>
<evidence type="ECO:0000256" key="4">
    <source>
        <dbReference type="ARBA" id="ARBA00023125"/>
    </source>
</evidence>
<organism evidence="9 10">
    <name type="scientific">Streptomyces cinnamoneus</name>
    <name type="common">Streptoverticillium cinnamoneum</name>
    <dbReference type="NCBI Taxonomy" id="53446"/>
    <lineage>
        <taxon>Bacteria</taxon>
        <taxon>Bacillati</taxon>
        <taxon>Actinomycetota</taxon>
        <taxon>Actinomycetes</taxon>
        <taxon>Kitasatosporales</taxon>
        <taxon>Streptomycetaceae</taxon>
        <taxon>Streptomyces</taxon>
        <taxon>Streptomyces cinnamoneus group</taxon>
    </lineage>
</organism>
<dbReference type="SUPFAM" id="SSF48452">
    <property type="entry name" value="TPR-like"/>
    <property type="match status" value="2"/>
</dbReference>
<evidence type="ECO:0000256" key="2">
    <source>
        <dbReference type="ARBA" id="ARBA00023012"/>
    </source>
</evidence>
<evidence type="ECO:0000256" key="5">
    <source>
        <dbReference type="ARBA" id="ARBA00023163"/>
    </source>
</evidence>
<dbReference type="InterPro" id="IPR036388">
    <property type="entry name" value="WH-like_DNA-bd_sf"/>
</dbReference>
<dbReference type="RefSeq" id="WP_099198149.1">
    <property type="nucleotide sequence ID" value="NZ_NHZO01000073.1"/>
</dbReference>
<comment type="caution">
    <text evidence="9">The sequence shown here is derived from an EMBL/GenBank/DDBJ whole genome shotgun (WGS) entry which is preliminary data.</text>
</comment>
<dbReference type="EMBL" id="NHZO01000073">
    <property type="protein sequence ID" value="PHQ52667.1"/>
    <property type="molecule type" value="Genomic_DNA"/>
</dbReference>
<dbReference type="Gene3D" id="1.25.40.10">
    <property type="entry name" value="Tetratricopeptide repeat domain"/>
    <property type="match status" value="2"/>
</dbReference>
<feature type="region of interest" description="Disordered" evidence="7">
    <location>
        <begin position="900"/>
        <end position="924"/>
    </location>
</feature>